<dbReference type="AlphaFoldDB" id="A0AAF5RU15"/>
<protein>
    <recommendedName>
        <fullName evidence="1">Pepsin inhibitor-3-like repeated domain-containing protein</fullName>
    </recommendedName>
</protein>
<evidence type="ECO:0000259" key="1">
    <source>
        <dbReference type="Pfam" id="PF06394"/>
    </source>
</evidence>
<dbReference type="SUPFAM" id="SSF55149">
    <property type="entry name" value="Pepsin inhibitor-3"/>
    <property type="match status" value="1"/>
</dbReference>
<organism evidence="2 3">
    <name type="scientific">Wuchereria bancrofti</name>
    <dbReference type="NCBI Taxonomy" id="6293"/>
    <lineage>
        <taxon>Eukaryota</taxon>
        <taxon>Metazoa</taxon>
        <taxon>Ecdysozoa</taxon>
        <taxon>Nematoda</taxon>
        <taxon>Chromadorea</taxon>
        <taxon>Rhabditida</taxon>
        <taxon>Spirurina</taxon>
        <taxon>Spiruromorpha</taxon>
        <taxon>Filarioidea</taxon>
        <taxon>Onchocercidae</taxon>
        <taxon>Wuchereria</taxon>
    </lineage>
</organism>
<dbReference type="Gene3D" id="3.30.1120.50">
    <property type="entry name" value="Pepsin inhibitor-3"/>
    <property type="match status" value="1"/>
</dbReference>
<dbReference type="InterPro" id="IPR010480">
    <property type="entry name" value="Pepsin-I3"/>
</dbReference>
<proteinExistence type="predicted"/>
<feature type="domain" description="Pepsin inhibitor-3-like repeated" evidence="1">
    <location>
        <begin position="44"/>
        <end position="94"/>
    </location>
</feature>
<reference evidence="2" key="2">
    <citation type="journal article" date="2016" name="Mol. Ecol.">
        <title>Population genomics of the filarial nematode parasite Wuchereria bancrofti from mosquitoes.</title>
        <authorList>
            <person name="Small S.T."/>
            <person name="Reimer L.J."/>
            <person name="Tisch D.J."/>
            <person name="King C.L."/>
            <person name="Christensen B.M."/>
            <person name="Siba P.M."/>
            <person name="Kazura J.W."/>
            <person name="Serre D."/>
            <person name="Zimmerman P.A."/>
        </authorList>
    </citation>
    <scope>NUCLEOTIDE SEQUENCE</scope>
    <source>
        <strain evidence="2">pt0022</strain>
    </source>
</reference>
<dbReference type="Pfam" id="PF06394">
    <property type="entry name" value="Pepsin-I3"/>
    <property type="match status" value="1"/>
</dbReference>
<evidence type="ECO:0000313" key="2">
    <source>
        <dbReference type="Proteomes" id="UP000093561"/>
    </source>
</evidence>
<accession>A0AAF5RU15</accession>
<evidence type="ECO:0000313" key="4">
    <source>
        <dbReference type="WBParaSite" id="mrna-Wban_02439"/>
    </source>
</evidence>
<evidence type="ECO:0000313" key="3">
    <source>
        <dbReference type="WBParaSite" id="mrna-Wban_02411"/>
    </source>
</evidence>
<name>A0AAF5RU15_WUCBA</name>
<sequence length="142" mass="17048">MLFYLLLLVTLVKSQVQHTIINSFNNNVICVNNVCYDANGLFVSGSNGCYVINGKIYKNGLYLRDMTVMDYRKLEIYNQEVNRWSVNLQDSIQRSFLWDVRNPSHTEFPWNMMSREKRRINDQNRRHRHKRFMPFPVVPYFC</sequence>
<dbReference type="WBParaSite" id="mrna-Wban_02411">
    <property type="protein sequence ID" value="mrna-Wban_02411"/>
    <property type="gene ID" value="Wban_02411"/>
</dbReference>
<dbReference type="InterPro" id="IPR038412">
    <property type="entry name" value="Pepsin-I3_sf"/>
</dbReference>
<dbReference type="Proteomes" id="UP000093561">
    <property type="component" value="Unassembled WGS sequence"/>
</dbReference>
<dbReference type="WBParaSite" id="mrna-Wban_02439">
    <property type="protein sequence ID" value="mrna-Wban_02439"/>
    <property type="gene ID" value="Wban_02439"/>
</dbReference>
<reference evidence="3 4" key="3">
    <citation type="submission" date="2024-02" db="UniProtKB">
        <authorList>
            <consortium name="WormBaseParasite"/>
        </authorList>
    </citation>
    <scope>IDENTIFICATION</scope>
    <source>
        <strain evidence="3 4">pt0022</strain>
    </source>
</reference>
<reference evidence="2" key="1">
    <citation type="submission" date="2015-03" db="EMBL/GenBank/DDBJ databases">
        <title>Wuchereria bancrofti Genome Sequencing Papua New Guinea Strain.</title>
        <authorList>
            <person name="Small S.T."/>
            <person name="Serre D."/>
            <person name="Zimmerman P.A."/>
        </authorList>
    </citation>
    <scope>NUCLEOTIDE SEQUENCE [LARGE SCALE GENOMIC DNA]</scope>
    <source>
        <strain evidence="2">pt0022</strain>
    </source>
</reference>